<dbReference type="EMBL" id="BMSL01000016">
    <property type="protein sequence ID" value="GGS52217.1"/>
    <property type="molecule type" value="Genomic_DNA"/>
</dbReference>
<reference evidence="2" key="1">
    <citation type="journal article" date="2014" name="Int. J. Syst. Evol. Microbiol.">
        <title>Complete genome sequence of Corynebacterium casei LMG S-19264T (=DSM 44701T), isolated from a smear-ripened cheese.</title>
        <authorList>
            <consortium name="US DOE Joint Genome Institute (JGI-PGF)"/>
            <person name="Walter F."/>
            <person name="Albersmeier A."/>
            <person name="Kalinowski J."/>
            <person name="Ruckert C."/>
        </authorList>
    </citation>
    <scope>NUCLEOTIDE SEQUENCE</scope>
    <source>
        <strain evidence="2">JCM 4234</strain>
    </source>
</reference>
<dbReference type="InterPro" id="IPR036890">
    <property type="entry name" value="HATPase_C_sf"/>
</dbReference>
<name>A0A918GPB5_STRGD</name>
<dbReference type="Gene3D" id="3.30.565.10">
    <property type="entry name" value="Histidine kinase-like ATPase, C-terminal domain"/>
    <property type="match status" value="1"/>
</dbReference>
<proteinExistence type="predicted"/>
<dbReference type="Proteomes" id="UP000653493">
    <property type="component" value="Unassembled WGS sequence"/>
</dbReference>
<evidence type="ECO:0000313" key="2">
    <source>
        <dbReference type="EMBL" id="GGS52217.1"/>
    </source>
</evidence>
<feature type="compositionally biased region" description="Basic residues" evidence="1">
    <location>
        <begin position="104"/>
        <end position="115"/>
    </location>
</feature>
<protein>
    <submittedName>
        <fullName evidence="2">Uncharacterized protein</fullName>
    </submittedName>
</protein>
<evidence type="ECO:0000313" key="3">
    <source>
        <dbReference type="Proteomes" id="UP000653493"/>
    </source>
</evidence>
<keyword evidence="3" id="KW-1185">Reference proteome</keyword>
<comment type="caution">
    <text evidence="2">The sequence shown here is derived from an EMBL/GenBank/DDBJ whole genome shotgun (WGS) entry which is preliminary data.</text>
</comment>
<reference evidence="2" key="2">
    <citation type="submission" date="2020-09" db="EMBL/GenBank/DDBJ databases">
        <authorList>
            <person name="Sun Q."/>
            <person name="Ohkuma M."/>
        </authorList>
    </citation>
    <scope>NUCLEOTIDE SEQUENCE</scope>
    <source>
        <strain evidence="2">JCM 4234</strain>
    </source>
</reference>
<sequence>MRGRPSWVIGGCLALPRIVPADDQALRTPGFAVPGTPPALPAGTHLTAYRIVQEALANTLKHAVRTRVRARPRPGTSAGSAHHPDLRRRPGRPRALTTGERGGPARRRSRSGGHA</sequence>
<accession>A0A918GPB5</accession>
<feature type="region of interest" description="Disordered" evidence="1">
    <location>
        <begin position="64"/>
        <end position="115"/>
    </location>
</feature>
<evidence type="ECO:0000256" key="1">
    <source>
        <dbReference type="SAM" id="MobiDB-lite"/>
    </source>
</evidence>
<dbReference type="AlphaFoldDB" id="A0A918GPB5"/>
<organism evidence="2 3">
    <name type="scientific">Streptomyces griseoviridis</name>
    <dbReference type="NCBI Taxonomy" id="45398"/>
    <lineage>
        <taxon>Bacteria</taxon>
        <taxon>Bacillati</taxon>
        <taxon>Actinomycetota</taxon>
        <taxon>Actinomycetes</taxon>
        <taxon>Kitasatosporales</taxon>
        <taxon>Streptomycetaceae</taxon>
        <taxon>Streptomyces</taxon>
    </lineage>
</organism>
<gene>
    <name evidence="2" type="ORF">GCM10010238_47000</name>
</gene>